<sequence length="54" mass="6277">MFEGVLSKRDSLKRFFIDKTKKGLQSLSKSPIVSIKQSSLLPKLEIQNEQVHRY</sequence>
<gene>
    <name evidence="1" type="ORF">GECvBB1_gp027</name>
</gene>
<reference evidence="1 2" key="1">
    <citation type="submission" date="2020-09" db="EMBL/GenBank/DDBJ databases">
        <authorList>
            <person name="Makalatia K."/>
            <person name="Wagemans J."/>
        </authorList>
    </citation>
    <scope>NUCLEOTIDE SEQUENCE [LARGE SCALE GENOMIC DNA]</scope>
</reference>
<dbReference type="Proteomes" id="UP000594661">
    <property type="component" value="Segment"/>
</dbReference>
<protein>
    <submittedName>
        <fullName evidence="1">Uncharacterized protein</fullName>
    </submittedName>
</protein>
<dbReference type="EMBL" id="MW006474">
    <property type="protein sequence ID" value="QPI14068.1"/>
    <property type="molecule type" value="Genomic_DNA"/>
</dbReference>
<evidence type="ECO:0000313" key="1">
    <source>
        <dbReference type="EMBL" id="QPI14068.1"/>
    </source>
</evidence>
<evidence type="ECO:0000313" key="2">
    <source>
        <dbReference type="Proteomes" id="UP000594661"/>
    </source>
</evidence>
<accession>A0A7S9SPJ3</accession>
<proteinExistence type="predicted"/>
<organism evidence="1 2">
    <name type="scientific">Salmonella phage GEC_vB_B1</name>
    <dbReference type="NCBI Taxonomy" id="2777373"/>
    <lineage>
        <taxon>Viruses</taxon>
        <taxon>Duplodnaviria</taxon>
        <taxon>Heunggongvirae</taxon>
        <taxon>Uroviricota</taxon>
        <taxon>Caudoviricetes</taxon>
        <taxon>Andersonviridae</taxon>
        <taxon>Ounavirinae</taxon>
        <taxon>Felixounavirus</taxon>
        <taxon>Felixounavirus mushroom</taxon>
    </lineage>
</organism>
<name>A0A7S9SPJ3_9CAUD</name>